<dbReference type="InterPro" id="IPR011050">
    <property type="entry name" value="Pectin_lyase_fold/virulence"/>
</dbReference>
<dbReference type="RefSeq" id="WP_081154661.1">
    <property type="nucleotide sequence ID" value="NZ_LVYD01000077.1"/>
</dbReference>
<dbReference type="GO" id="GO:0042597">
    <property type="term" value="C:periplasmic space"/>
    <property type="evidence" value="ECO:0007669"/>
    <property type="project" value="InterPro"/>
</dbReference>
<dbReference type="EMBL" id="LVYD01000077">
    <property type="protein sequence ID" value="OQP59557.1"/>
    <property type="molecule type" value="Genomic_DNA"/>
</dbReference>
<name>A0A1V9FMM0_9BACT</name>
<dbReference type="NCBIfam" id="TIGR04183">
    <property type="entry name" value="Por_Secre_tail"/>
    <property type="match status" value="1"/>
</dbReference>
<dbReference type="Pfam" id="PF13385">
    <property type="entry name" value="Laminin_G_3"/>
    <property type="match status" value="1"/>
</dbReference>
<proteinExistence type="predicted"/>
<feature type="domain" description="Fibronectin type-III" evidence="3">
    <location>
        <begin position="1710"/>
        <end position="1797"/>
    </location>
</feature>
<dbReference type="GO" id="GO:0005509">
    <property type="term" value="F:calcium ion binding"/>
    <property type="evidence" value="ECO:0007669"/>
    <property type="project" value="InterPro"/>
</dbReference>
<dbReference type="SUPFAM" id="SSF49899">
    <property type="entry name" value="Concanavalin A-like lectins/glucanases"/>
    <property type="match status" value="1"/>
</dbReference>
<dbReference type="InterPro" id="IPR036116">
    <property type="entry name" value="FN3_sf"/>
</dbReference>
<dbReference type="InterPro" id="IPR013783">
    <property type="entry name" value="Ig-like_fold"/>
</dbReference>
<dbReference type="NCBIfam" id="TIGR02601">
    <property type="entry name" value="autotrns_rpt"/>
    <property type="match status" value="1"/>
</dbReference>
<dbReference type="InterPro" id="IPR008397">
    <property type="entry name" value="Alginate_lyase_dom"/>
</dbReference>
<reference evidence="4 5" key="1">
    <citation type="submission" date="2016-03" db="EMBL/GenBank/DDBJ databases">
        <title>Niastella vici sp. nov., isolated from farmland soil.</title>
        <authorList>
            <person name="Chen L."/>
            <person name="Wang D."/>
            <person name="Yang S."/>
            <person name="Wang G."/>
        </authorList>
    </citation>
    <scope>NUCLEOTIDE SEQUENCE [LARGE SCALE GENOMIC DNA]</scope>
    <source>
        <strain evidence="4 5">DJ57</strain>
    </source>
</reference>
<dbReference type="Gene3D" id="2.60.120.200">
    <property type="match status" value="3"/>
</dbReference>
<dbReference type="InterPro" id="IPR008929">
    <property type="entry name" value="Chondroitin_lyas"/>
</dbReference>
<dbReference type="Pfam" id="PF05426">
    <property type="entry name" value="Alginate_lyase"/>
    <property type="match status" value="1"/>
</dbReference>
<dbReference type="PROSITE" id="PS50853">
    <property type="entry name" value="FN3"/>
    <property type="match status" value="2"/>
</dbReference>
<keyword evidence="5" id="KW-1185">Reference proteome</keyword>
<dbReference type="InterPro" id="IPR013320">
    <property type="entry name" value="ConA-like_dom_sf"/>
</dbReference>
<dbReference type="Pfam" id="PF05345">
    <property type="entry name" value="He_PIG"/>
    <property type="match status" value="3"/>
</dbReference>
<dbReference type="Gene3D" id="1.50.10.100">
    <property type="entry name" value="Chondroitin AC/alginate lyase"/>
    <property type="match status" value="1"/>
</dbReference>
<dbReference type="Gene3D" id="2.60.40.10">
    <property type="entry name" value="Immunoglobulins"/>
    <property type="match status" value="8"/>
</dbReference>
<organism evidence="4 5">
    <name type="scientific">Niastella vici</name>
    <dbReference type="NCBI Taxonomy" id="1703345"/>
    <lineage>
        <taxon>Bacteria</taxon>
        <taxon>Pseudomonadati</taxon>
        <taxon>Bacteroidota</taxon>
        <taxon>Chitinophagia</taxon>
        <taxon>Chitinophagales</taxon>
        <taxon>Chitinophagaceae</taxon>
        <taxon>Niastella</taxon>
    </lineage>
</organism>
<dbReference type="SUPFAM" id="SSF49265">
    <property type="entry name" value="Fibronectin type III"/>
    <property type="match status" value="4"/>
</dbReference>
<accession>A0A1V9FMM0</accession>
<evidence type="ECO:0000256" key="1">
    <source>
        <dbReference type="ARBA" id="ARBA00022729"/>
    </source>
</evidence>
<dbReference type="CDD" id="cd00063">
    <property type="entry name" value="FN3"/>
    <property type="match status" value="1"/>
</dbReference>
<dbReference type="GO" id="GO:0005975">
    <property type="term" value="P:carbohydrate metabolic process"/>
    <property type="evidence" value="ECO:0007669"/>
    <property type="project" value="UniProtKB-ARBA"/>
</dbReference>
<evidence type="ECO:0000259" key="3">
    <source>
        <dbReference type="PROSITE" id="PS50853"/>
    </source>
</evidence>
<dbReference type="GO" id="GO:0016020">
    <property type="term" value="C:membrane"/>
    <property type="evidence" value="ECO:0007669"/>
    <property type="project" value="InterPro"/>
</dbReference>
<dbReference type="Pfam" id="PF18962">
    <property type="entry name" value="Por_Secre_tail"/>
    <property type="match status" value="1"/>
</dbReference>
<evidence type="ECO:0000313" key="4">
    <source>
        <dbReference type="EMBL" id="OQP59557.1"/>
    </source>
</evidence>
<dbReference type="Proteomes" id="UP000192796">
    <property type="component" value="Unassembled WGS sequence"/>
</dbReference>
<evidence type="ECO:0000256" key="2">
    <source>
        <dbReference type="ARBA" id="ARBA00023239"/>
    </source>
</evidence>
<dbReference type="SUPFAM" id="SSF51126">
    <property type="entry name" value="Pectin lyase-like"/>
    <property type="match status" value="1"/>
</dbReference>
<dbReference type="InterPro" id="IPR015919">
    <property type="entry name" value="Cadherin-like_sf"/>
</dbReference>
<dbReference type="InterPro" id="IPR026444">
    <property type="entry name" value="Secre_tail"/>
</dbReference>
<dbReference type="SUPFAM" id="SSF49373">
    <property type="entry name" value="Invasin/intimin cell-adhesion fragments"/>
    <property type="match status" value="1"/>
</dbReference>
<dbReference type="GO" id="GO:0016829">
    <property type="term" value="F:lyase activity"/>
    <property type="evidence" value="ECO:0007669"/>
    <property type="project" value="UniProtKB-KW"/>
</dbReference>
<gene>
    <name evidence="4" type="ORF">A3860_37220</name>
</gene>
<keyword evidence="1" id="KW-0732">Signal</keyword>
<dbReference type="SUPFAM" id="SSF49313">
    <property type="entry name" value="Cadherin-like"/>
    <property type="match status" value="3"/>
</dbReference>
<dbReference type="InterPro" id="IPR008964">
    <property type="entry name" value="Invasin/intimin_cell_adhesion"/>
</dbReference>
<dbReference type="InterPro" id="IPR013425">
    <property type="entry name" value="Autotrns_rpt"/>
</dbReference>
<comment type="caution">
    <text evidence="4">The sequence shown here is derived from an EMBL/GenBank/DDBJ whole genome shotgun (WGS) entry which is preliminary data.</text>
</comment>
<dbReference type="SMART" id="SM00060">
    <property type="entry name" value="FN3"/>
    <property type="match status" value="4"/>
</dbReference>
<evidence type="ECO:0000313" key="5">
    <source>
        <dbReference type="Proteomes" id="UP000192796"/>
    </source>
</evidence>
<protein>
    <recommendedName>
        <fullName evidence="3">Fibronectin type-III domain-containing protein</fullName>
    </recommendedName>
</protein>
<dbReference type="OrthoDB" id="355609at2"/>
<dbReference type="GO" id="GO:0004553">
    <property type="term" value="F:hydrolase activity, hydrolyzing O-glycosyl compounds"/>
    <property type="evidence" value="ECO:0007669"/>
    <property type="project" value="UniProtKB-ARBA"/>
</dbReference>
<dbReference type="STRING" id="1703345.A3860_37220"/>
<feature type="domain" description="Fibronectin type-III" evidence="3">
    <location>
        <begin position="645"/>
        <end position="733"/>
    </location>
</feature>
<keyword evidence="2" id="KW-0456">Lyase</keyword>
<dbReference type="SUPFAM" id="SSF48230">
    <property type="entry name" value="Chondroitin AC/alginate lyase"/>
    <property type="match status" value="1"/>
</dbReference>
<dbReference type="InterPro" id="IPR003961">
    <property type="entry name" value="FN3_dom"/>
</dbReference>
<sequence length="2620" mass="271850">MRSIHGTLQKTRKWLCLWVTIVTLLAGTTAMAQRFVHPSIPFTKYDLDQLKANITKDPWLTGYNALANDSRSKLSYGMQGPFTEVGRAPNLHNTQWISDMQAIHNLTFMYVFTGDSAYARKATNMLDSWAVTNTIWSGGEAMLDIGDYVPYFVTAADILRGTFPGWSDSNTVHVKNYFANVIWPQSWVPYPPRDNNKGALQMQIALAVAAFLDDKAKWDQAIELYRLDATAALRCSLPNGEVGDAGRDDHWFVQAAALVFAGEVAWKQGVDLFSEYGNRLLAIGELYNKYAFVGDTMTFIPFGGSANYWQNWGIGVGARHQAPFNNIIKGAYALRKGIATPWTEQMRTAVGEGSYSFLYLKSADTSTAIPITPIAFPNTQAVSQLSDLDIGNPGIAGSVAYNNGKFQLNGAGTSAATSANFAFKPVSGDFIIIARIDSNSISSATAGIMVRDSLAATANNISVNLYNGSVNTRWNGNVNGYTHYAPKAPWWLKLERVGNRIFSYHSADGVNWSCHNCIYNSFAADVYVGLFTASNNTSAVNSATFSNVSITNTTPAGAPQISSPLSETTAVGTAFNYSVIATNNPTAYSATGLPDGLSINTSTGVISGTPTTAGTTAVSINATNTSGTGTAVLIITVNNNVAPAAPTGLSASVVNTTQIKLAWTAAANASSYSVKRSLTAGGPYTTIQSGITGTSFVDAGPAFEVNNYYVVTALSGSLESGNSAEVFANVPPAIPSKPVVTSKSNELDLKWDTAAGAKTYKIKRATVAGGPYTVIAQVSATSYADMNVANGTGYYYVVSSMGNTQESANSIESFGVPGSNASTWSATPASESWSNAANWVEGTVPASPAILTFKSTADSVITNDITGLQVSRLLFDTTASDYTISGNSIKLKTDLVNNSAYWQAISTPVTIDSQVTVSAMSGINMTGVVSGAGSILKSGSGVLQLTGKNTYAGNTTLTGAIAIAGTGAGTSGAPTYGPLGTGKIIMNGGTLYSGDSAATIYNDIQVMGTGRSYLTQTVNSISIYGRITGTGTLWEDGNDYPGINLYGDNSGFTGTFVAALRSGRNRVRFMVPESGSANAYWNLDANGIDCIGVLFQTGTLNFGALTGRGYFRNDAGGTPTISIGALNISTNFGGTMNNYFNVIKVGTADLSFSGNHTYGGTTTVMSGRFLLNNNAATGTFASPIIVQGGALGGGGRTQATIKVGTGSGTGASLEPGNSNIATLTTTAALTMNQDATYKAEISIVNATCDKMSAAGLTLNNPVLSVTAVDSGALASGTNLVIIDNSSSSAVTGNFKNLPELGLVTVKGYNFRITYRGGDGNDVVLMDERVLPVTISSKTTDTTLLGRTYTYAITAIKSPTSYNATGLPAGLTVNTSTGVISGTPTVAGAFAVTLTAANDTSTATATLNLYVRNTTVDGVAGIAGTGKNTIEWNQVLNLGYKVKRGTAAGGPFTTLGSTINTFYVDSTITTGTTYYYVVAAYDSTGEFGNSAAITPVVTTGAYSYWDLNDSSATTANDLWGSRKATLNAGVTRVAGAIKQGIKLDGTTSGYASLPTGAVSSLTDFTFSAWVKMDVAANWARIFDFGTGTNVYMFLARNNTGLLRYAITTGGGSKEQGINSNTTITTGVYTHVAVTWSGNVGILYMNGVEVGRNSAMTLKPSSLGSTTQNWFGRSQYSADPYLTGILDDIKIYSRSLSAAEIVGLVNAAAPAQPTPLTVTSASAKNIQLGWTASAGATSYSIKRSTTSGSGYTAIASATTNSFTDTTVAGGGPYYYVVTAKSGLFESAPSNEVNVLLAPAAVTYPIATSWNKRIDLSWVGASGATSYVVKRTTGTDTTTIATITGLTYSDTTVTNGTAYTYMIYAANTAGASPGSAASATPVNQPNSWSHSDIGSTVLTGNAGYANGITAYGSGADVWGTADAFHFTYQIVSGDGAIVARVASLQNYATNTAISGNAKAGVMMRDALTAGARHGLVDVTPSVGIEYIRRTATNGSSSVTSAAGLVAPNWVKLVRTKDTLAAYRSADGINWTNINSQTYTGLPTNIYVGLAVCSHNTAAITRGVFDTVSVATAVPAITSAKTAGGIVDSSFSFQLVATNSTYHYSATGLPNGLSINIGTGLISGTPTVPGTFPVVVTAANALGTTTDNLVITVTRNQVITFPALTDAQVGAPDFNAGATASSALPVSYSSSNQSVATIVNGLVHVVGKGVTTITASQNGDSIYNAAPTVSRQLVTYMLPTIITKNIQVAVDATGTAAITAQQVDSGSVSYSGALTLRVNRTAFSCGDIGSAVTVTLTGTDADGHADSANAQVTVVDNTAPVVSSPQDQLFCYSNSGTYTVPALTATDNCEVASISYVVSGATARSGTGANASGVFNTGLSTIVYTVNDVHGNASTDTTLVTVNAALSAVIPDVYAMNPAVDEKNTIYIGYGPTSLTITVMPNGGTAPYRYVWNSGDTTAAVSVNVAGTYTVTVTDSKGCTTTASILMKTLDVRCGNNFNKVKICHNGKSICIGMDGVQDHLNHGDYLGECSSGARQANAGTTCNCNPAAITVFPNPVNEMLTIQLGALNTGAVMQLYNANGVLVRTERLVNSTTTISVQPLPAGIYYISIKNGAATFMRKIVKL</sequence>